<dbReference type="OrthoDB" id="6097640at2759"/>
<dbReference type="Proteomes" id="UP000708208">
    <property type="component" value="Unassembled WGS sequence"/>
</dbReference>
<organism evidence="1 2">
    <name type="scientific">Allacma fusca</name>
    <dbReference type="NCBI Taxonomy" id="39272"/>
    <lineage>
        <taxon>Eukaryota</taxon>
        <taxon>Metazoa</taxon>
        <taxon>Ecdysozoa</taxon>
        <taxon>Arthropoda</taxon>
        <taxon>Hexapoda</taxon>
        <taxon>Collembola</taxon>
        <taxon>Symphypleona</taxon>
        <taxon>Sminthuridae</taxon>
        <taxon>Allacma</taxon>
    </lineage>
</organism>
<evidence type="ECO:0000313" key="1">
    <source>
        <dbReference type="EMBL" id="CAG7698776.1"/>
    </source>
</evidence>
<protein>
    <submittedName>
        <fullName evidence="1">Uncharacterized protein</fullName>
    </submittedName>
</protein>
<dbReference type="EMBL" id="CAJVCH010025640">
    <property type="protein sequence ID" value="CAG7698776.1"/>
    <property type="molecule type" value="Genomic_DNA"/>
</dbReference>
<keyword evidence="2" id="KW-1185">Reference proteome</keyword>
<sequence>MLDDKDRIRISEVADYNRNLEVYLTVLRKGPQAFELLLQSLNQSGNEAVVD</sequence>
<feature type="non-terminal residue" evidence="1">
    <location>
        <position position="1"/>
    </location>
</feature>
<proteinExistence type="predicted"/>
<reference evidence="1" key="1">
    <citation type="submission" date="2021-06" db="EMBL/GenBank/DDBJ databases">
        <authorList>
            <person name="Hodson N. C."/>
            <person name="Mongue J. A."/>
            <person name="Jaron S. K."/>
        </authorList>
    </citation>
    <scope>NUCLEOTIDE SEQUENCE</scope>
</reference>
<evidence type="ECO:0000313" key="2">
    <source>
        <dbReference type="Proteomes" id="UP000708208"/>
    </source>
</evidence>
<comment type="caution">
    <text evidence="1">The sequence shown here is derived from an EMBL/GenBank/DDBJ whole genome shotgun (WGS) entry which is preliminary data.</text>
</comment>
<accession>A0A8J2J532</accession>
<gene>
    <name evidence="1" type="ORF">AFUS01_LOCUS4128</name>
</gene>
<name>A0A8J2J532_9HEXA</name>
<dbReference type="AlphaFoldDB" id="A0A8J2J532"/>